<proteinExistence type="predicted"/>
<keyword evidence="1" id="KW-0808">Transferase</keyword>
<keyword evidence="4" id="KW-0067">ATP-binding</keyword>
<evidence type="ECO:0000256" key="5">
    <source>
        <dbReference type="SAM" id="Phobius"/>
    </source>
</evidence>
<feature type="transmembrane region" description="Helical" evidence="5">
    <location>
        <begin position="163"/>
        <end position="181"/>
    </location>
</feature>
<dbReference type="InterPro" id="IPR000719">
    <property type="entry name" value="Prot_kinase_dom"/>
</dbReference>
<evidence type="ECO:0000256" key="4">
    <source>
        <dbReference type="ARBA" id="ARBA00022840"/>
    </source>
</evidence>
<dbReference type="InterPro" id="IPR051681">
    <property type="entry name" value="Ser/Thr_Kinases-Pseudokinases"/>
</dbReference>
<dbReference type="Proteomes" id="UP001162131">
    <property type="component" value="Unassembled WGS sequence"/>
</dbReference>
<accession>A0AAU9IAC3</accession>
<evidence type="ECO:0000313" key="7">
    <source>
        <dbReference type="EMBL" id="CAG9311989.1"/>
    </source>
</evidence>
<dbReference type="PANTHER" id="PTHR44329">
    <property type="entry name" value="SERINE/THREONINE-PROTEIN KINASE TNNI3K-RELATED"/>
    <property type="match status" value="1"/>
</dbReference>
<dbReference type="InterPro" id="IPR001245">
    <property type="entry name" value="Ser-Thr/Tyr_kinase_cat_dom"/>
</dbReference>
<sequence>MNAAESSAILVFLCLFLIYSAITVLCGFRAVRLHKFSSEWRHTKFFYLTVLSQALLRAICFLVILTNIGNIDDKGIYLLLSVPDSLFVVSYLMLTWQTLTVFYYAHHSQLRSSFLAKLAKRPTHSFASAMLVTLLILWLFAQSLLYLLMIANIITETNISTEIGLVNFILPVFVIGSMIYLQIKYSGMPARSLIWKSRLKKINCVTIFWSIARFAGGVDNILAEYSEPSISSNITNRTDHAMDTAAAALMILSLIISEVICMILVLDFSFIGIFLFSEEDDQQSLMDRSPSVQQTRSSGSSERDDYTTFSMIITNMMMTMDDLEIKEEMPSRKNGFGKLYKASYKGMPVVLRKIIFKRLSGYVLEEFTAEIDSYQNLVSNKIIPIVGVILDLPTVGIVSPYINGGSLYKALHVEKAGFTKQEKYHIALELASCLETVHAQGKVHGHLSSENILLNDEGVALISDLGFQKMKKYAGIIFGYTNKSGWSSPEILQEKRLTPLKVVPSDDIYSFGMVLWELMTGQEPFPGYSSQQLYQHVVVDNYRPMIPAEIPEALRSLIISCWNKEPANRPSMQLIARTLTRLINEQ</sequence>
<dbReference type="GO" id="GO:0004674">
    <property type="term" value="F:protein serine/threonine kinase activity"/>
    <property type="evidence" value="ECO:0007669"/>
    <property type="project" value="TreeGrafter"/>
</dbReference>
<dbReference type="InterPro" id="IPR011009">
    <property type="entry name" value="Kinase-like_dom_sf"/>
</dbReference>
<evidence type="ECO:0000256" key="2">
    <source>
        <dbReference type="ARBA" id="ARBA00022741"/>
    </source>
</evidence>
<dbReference type="PROSITE" id="PS50011">
    <property type="entry name" value="PROTEIN_KINASE_DOM"/>
    <property type="match status" value="1"/>
</dbReference>
<reference evidence="7" key="1">
    <citation type="submission" date="2021-09" db="EMBL/GenBank/DDBJ databases">
        <authorList>
            <consortium name="AG Swart"/>
            <person name="Singh M."/>
            <person name="Singh A."/>
            <person name="Seah K."/>
            <person name="Emmerich C."/>
        </authorList>
    </citation>
    <scope>NUCLEOTIDE SEQUENCE</scope>
    <source>
        <strain evidence="7">ATCC30299</strain>
    </source>
</reference>
<comment type="caution">
    <text evidence="7">The sequence shown here is derived from an EMBL/GenBank/DDBJ whole genome shotgun (WGS) entry which is preliminary data.</text>
</comment>
<keyword evidence="8" id="KW-1185">Reference proteome</keyword>
<dbReference type="AlphaFoldDB" id="A0AAU9IAC3"/>
<feature type="transmembrane region" description="Helical" evidence="5">
    <location>
        <begin position="6"/>
        <end position="25"/>
    </location>
</feature>
<feature type="transmembrane region" description="Helical" evidence="5">
    <location>
        <begin position="45"/>
        <end position="65"/>
    </location>
</feature>
<dbReference type="Gene3D" id="1.10.510.10">
    <property type="entry name" value="Transferase(Phosphotransferase) domain 1"/>
    <property type="match status" value="1"/>
</dbReference>
<keyword evidence="5" id="KW-1133">Transmembrane helix</keyword>
<feature type="domain" description="Protein kinase" evidence="6">
    <location>
        <begin position="325"/>
        <end position="583"/>
    </location>
</feature>
<dbReference type="SUPFAM" id="SSF56112">
    <property type="entry name" value="Protein kinase-like (PK-like)"/>
    <property type="match status" value="1"/>
</dbReference>
<dbReference type="EMBL" id="CAJZBQ010000005">
    <property type="protein sequence ID" value="CAG9311989.1"/>
    <property type="molecule type" value="Genomic_DNA"/>
</dbReference>
<dbReference type="GO" id="GO:0005524">
    <property type="term" value="F:ATP binding"/>
    <property type="evidence" value="ECO:0007669"/>
    <property type="project" value="UniProtKB-KW"/>
</dbReference>
<keyword evidence="5" id="KW-0472">Membrane</keyword>
<feature type="transmembrane region" description="Helical" evidence="5">
    <location>
        <begin position="245"/>
        <end position="276"/>
    </location>
</feature>
<keyword evidence="5" id="KW-0812">Transmembrane</keyword>
<keyword evidence="3" id="KW-0418">Kinase</keyword>
<evidence type="ECO:0000256" key="1">
    <source>
        <dbReference type="ARBA" id="ARBA00022679"/>
    </source>
</evidence>
<evidence type="ECO:0000256" key="3">
    <source>
        <dbReference type="ARBA" id="ARBA00022777"/>
    </source>
</evidence>
<organism evidence="7 8">
    <name type="scientific">Blepharisma stoltei</name>
    <dbReference type="NCBI Taxonomy" id="1481888"/>
    <lineage>
        <taxon>Eukaryota</taxon>
        <taxon>Sar</taxon>
        <taxon>Alveolata</taxon>
        <taxon>Ciliophora</taxon>
        <taxon>Postciliodesmatophora</taxon>
        <taxon>Heterotrichea</taxon>
        <taxon>Heterotrichida</taxon>
        <taxon>Blepharismidae</taxon>
        <taxon>Blepharisma</taxon>
    </lineage>
</organism>
<dbReference type="Pfam" id="PF07714">
    <property type="entry name" value="PK_Tyr_Ser-Thr"/>
    <property type="match status" value="1"/>
</dbReference>
<protein>
    <recommendedName>
        <fullName evidence="6">Protein kinase domain-containing protein</fullName>
    </recommendedName>
</protein>
<gene>
    <name evidence="7" type="ORF">BSTOLATCC_MIC5247</name>
</gene>
<keyword evidence="2" id="KW-0547">Nucleotide-binding</keyword>
<dbReference type="PANTHER" id="PTHR44329:SF288">
    <property type="entry name" value="MITOGEN-ACTIVATED PROTEIN KINASE KINASE KINASE 20"/>
    <property type="match status" value="1"/>
</dbReference>
<evidence type="ECO:0000259" key="6">
    <source>
        <dbReference type="PROSITE" id="PS50011"/>
    </source>
</evidence>
<feature type="transmembrane region" description="Helical" evidence="5">
    <location>
        <begin position="126"/>
        <end position="151"/>
    </location>
</feature>
<feature type="transmembrane region" description="Helical" evidence="5">
    <location>
        <begin position="85"/>
        <end position="105"/>
    </location>
</feature>
<evidence type="ECO:0000313" key="8">
    <source>
        <dbReference type="Proteomes" id="UP001162131"/>
    </source>
</evidence>
<name>A0AAU9IAC3_9CILI</name>